<evidence type="ECO:0000256" key="2">
    <source>
        <dbReference type="SAM" id="SignalP"/>
    </source>
</evidence>
<feature type="signal peptide" evidence="2">
    <location>
        <begin position="1"/>
        <end position="18"/>
    </location>
</feature>
<evidence type="ECO:0000313" key="3">
    <source>
        <dbReference type="EMBL" id="KAJ7717340.1"/>
    </source>
</evidence>
<organism evidence="3 4">
    <name type="scientific">Mycena metata</name>
    <dbReference type="NCBI Taxonomy" id="1033252"/>
    <lineage>
        <taxon>Eukaryota</taxon>
        <taxon>Fungi</taxon>
        <taxon>Dikarya</taxon>
        <taxon>Basidiomycota</taxon>
        <taxon>Agaricomycotina</taxon>
        <taxon>Agaricomycetes</taxon>
        <taxon>Agaricomycetidae</taxon>
        <taxon>Agaricales</taxon>
        <taxon>Marasmiineae</taxon>
        <taxon>Mycenaceae</taxon>
        <taxon>Mycena</taxon>
    </lineage>
</organism>
<dbReference type="Proteomes" id="UP001215598">
    <property type="component" value="Unassembled WGS sequence"/>
</dbReference>
<feature type="chain" id="PRO_5041922800" evidence="2">
    <location>
        <begin position="19"/>
        <end position="130"/>
    </location>
</feature>
<reference evidence="3" key="1">
    <citation type="submission" date="2023-03" db="EMBL/GenBank/DDBJ databases">
        <title>Massive genome expansion in bonnet fungi (Mycena s.s.) driven by repeated elements and novel gene families across ecological guilds.</title>
        <authorList>
            <consortium name="Lawrence Berkeley National Laboratory"/>
            <person name="Harder C.B."/>
            <person name="Miyauchi S."/>
            <person name="Viragh M."/>
            <person name="Kuo A."/>
            <person name="Thoen E."/>
            <person name="Andreopoulos B."/>
            <person name="Lu D."/>
            <person name="Skrede I."/>
            <person name="Drula E."/>
            <person name="Henrissat B."/>
            <person name="Morin E."/>
            <person name="Kohler A."/>
            <person name="Barry K."/>
            <person name="LaButti K."/>
            <person name="Morin E."/>
            <person name="Salamov A."/>
            <person name="Lipzen A."/>
            <person name="Mereny Z."/>
            <person name="Hegedus B."/>
            <person name="Baldrian P."/>
            <person name="Stursova M."/>
            <person name="Weitz H."/>
            <person name="Taylor A."/>
            <person name="Grigoriev I.V."/>
            <person name="Nagy L.G."/>
            <person name="Martin F."/>
            <person name="Kauserud H."/>
        </authorList>
    </citation>
    <scope>NUCLEOTIDE SEQUENCE</scope>
    <source>
        <strain evidence="3">CBHHK182m</strain>
    </source>
</reference>
<keyword evidence="2" id="KW-0732">Signal</keyword>
<evidence type="ECO:0000313" key="4">
    <source>
        <dbReference type="Proteomes" id="UP001215598"/>
    </source>
</evidence>
<comment type="caution">
    <text evidence="3">The sequence shown here is derived from an EMBL/GenBank/DDBJ whole genome shotgun (WGS) entry which is preliminary data.</text>
</comment>
<feature type="non-terminal residue" evidence="3">
    <location>
        <position position="1"/>
    </location>
</feature>
<accession>A0AAD7HC38</accession>
<dbReference type="EMBL" id="JARKIB010000278">
    <property type="protein sequence ID" value="KAJ7717340.1"/>
    <property type="molecule type" value="Genomic_DNA"/>
</dbReference>
<feature type="region of interest" description="Disordered" evidence="1">
    <location>
        <begin position="44"/>
        <end position="120"/>
    </location>
</feature>
<proteinExistence type="predicted"/>
<feature type="compositionally biased region" description="Gly residues" evidence="1">
    <location>
        <begin position="93"/>
        <end position="105"/>
    </location>
</feature>
<gene>
    <name evidence="3" type="ORF">B0H16DRAFT_1611465</name>
</gene>
<evidence type="ECO:0000256" key="1">
    <source>
        <dbReference type="SAM" id="MobiDB-lite"/>
    </source>
</evidence>
<name>A0AAD7HC38_9AGAR</name>
<dbReference type="AlphaFoldDB" id="A0AAD7HC38"/>
<protein>
    <submittedName>
        <fullName evidence="3">Uncharacterized protein</fullName>
    </submittedName>
</protein>
<sequence>MRQTLTVLLFLTASSSYALSIGAARRQATATTVFDGTWTATACPLRPPPPSSTAAAPSVLPRVDNNVPLQPPCPLYSPSGRPSAPTPTSTVPGQGGSVVGSGSTGGANFEGIEHTASNGPGCGWVGNTFV</sequence>
<keyword evidence="4" id="KW-1185">Reference proteome</keyword>